<gene>
    <name evidence="7" type="ORF">TH606_05675</name>
</gene>
<proteinExistence type="predicted"/>
<evidence type="ECO:0000256" key="6">
    <source>
        <dbReference type="SAM" id="Phobius"/>
    </source>
</evidence>
<protein>
    <recommendedName>
        <fullName evidence="9">Lipopolysaccharide export system permease protein LptF</fullName>
    </recommendedName>
</protein>
<evidence type="ECO:0008006" key="9">
    <source>
        <dbReference type="Google" id="ProtNLM"/>
    </source>
</evidence>
<dbReference type="GO" id="GO:0043190">
    <property type="term" value="C:ATP-binding cassette (ABC) transporter complex"/>
    <property type="evidence" value="ECO:0007669"/>
    <property type="project" value="TreeGrafter"/>
</dbReference>
<evidence type="ECO:0000313" key="7">
    <source>
        <dbReference type="EMBL" id="OAG27684.1"/>
    </source>
</evidence>
<feature type="transmembrane region" description="Helical" evidence="6">
    <location>
        <begin position="52"/>
        <end position="77"/>
    </location>
</feature>
<accession>A0A177E6W5</accession>
<dbReference type="InterPro" id="IPR005495">
    <property type="entry name" value="LptG/LptF_permease"/>
</dbReference>
<evidence type="ECO:0000256" key="2">
    <source>
        <dbReference type="ARBA" id="ARBA00022475"/>
    </source>
</evidence>
<name>A0A177E6W5_9BACT</name>
<dbReference type="RefSeq" id="WP_068541953.1">
    <property type="nucleotide sequence ID" value="NZ_LSFI01000022.1"/>
</dbReference>
<organism evidence="7 8">
    <name type="scientific">Thermodesulfatator autotrophicus</name>
    <dbReference type="NCBI Taxonomy" id="1795632"/>
    <lineage>
        <taxon>Bacteria</taxon>
        <taxon>Pseudomonadati</taxon>
        <taxon>Thermodesulfobacteriota</taxon>
        <taxon>Thermodesulfobacteria</taxon>
        <taxon>Thermodesulfobacteriales</taxon>
        <taxon>Thermodesulfatatoraceae</taxon>
        <taxon>Thermodesulfatator</taxon>
    </lineage>
</organism>
<keyword evidence="8" id="KW-1185">Reference proteome</keyword>
<evidence type="ECO:0000256" key="3">
    <source>
        <dbReference type="ARBA" id="ARBA00022692"/>
    </source>
</evidence>
<evidence type="ECO:0000313" key="8">
    <source>
        <dbReference type="Proteomes" id="UP000076964"/>
    </source>
</evidence>
<feature type="transmembrane region" description="Helical" evidence="6">
    <location>
        <begin position="279"/>
        <end position="297"/>
    </location>
</feature>
<comment type="caution">
    <text evidence="7">The sequence shown here is derived from an EMBL/GenBank/DDBJ whole genome shotgun (WGS) entry which is preliminary data.</text>
</comment>
<keyword evidence="3 6" id="KW-0812">Transmembrane</keyword>
<evidence type="ECO:0000256" key="1">
    <source>
        <dbReference type="ARBA" id="ARBA00004651"/>
    </source>
</evidence>
<evidence type="ECO:0000256" key="4">
    <source>
        <dbReference type="ARBA" id="ARBA00022989"/>
    </source>
</evidence>
<reference evidence="7 8" key="1">
    <citation type="submission" date="2016-02" db="EMBL/GenBank/DDBJ databases">
        <title>Draft genome sequence of Thermodesulfatator sp. S606.</title>
        <authorList>
            <person name="Lai Q."/>
            <person name="Cao J."/>
            <person name="Dupont S."/>
            <person name="Shao Z."/>
            <person name="Jebbar M."/>
            <person name="Alain K."/>
        </authorList>
    </citation>
    <scope>NUCLEOTIDE SEQUENCE [LARGE SCALE GENOMIC DNA]</scope>
    <source>
        <strain evidence="7 8">S606</strain>
    </source>
</reference>
<dbReference type="Pfam" id="PF03739">
    <property type="entry name" value="LptF_LptG"/>
    <property type="match status" value="1"/>
</dbReference>
<dbReference type="OrthoDB" id="9792188at2"/>
<dbReference type="Proteomes" id="UP000076964">
    <property type="component" value="Unassembled WGS sequence"/>
</dbReference>
<sequence length="365" mass="41931">MILFRYLSLELWKSFFLTLFSLTSLLLLARFISLLVKLAEENLTAKDYLKLISFFIPFFLAYLLPLAALMASIFLFMRLVQDKELLALESLGLSFERLMRPVLVFSIATLLLSYFVTLAYLPWSKHAYRTFLFELTKRKIEKGIPARAFVPITPGITLFVKDSWKKGQNFAVAFIIDETQSNKKGLIFARKGNFHFKKGSIELTLNEGSLHIVNKDFSSIQEIQFKTYIYRTQVKELNQKRTPSRGEMGLKELKSKALSLPEGDDKQVKYLVEYYRRLSFPWAAFFLPLIGSYLGAMIKTSGRVTGGVIAIVLYLGYYFSQSIGVSLAESKILPPQLAMNIPNVLLVLILIFFFYLTKKQIIRPH</sequence>
<keyword evidence="4 6" id="KW-1133">Transmembrane helix</keyword>
<dbReference type="EMBL" id="LSFI01000022">
    <property type="protein sequence ID" value="OAG27684.1"/>
    <property type="molecule type" value="Genomic_DNA"/>
</dbReference>
<dbReference type="AlphaFoldDB" id="A0A177E6W5"/>
<keyword evidence="5 6" id="KW-0472">Membrane</keyword>
<dbReference type="PANTHER" id="PTHR33529">
    <property type="entry name" value="SLR0882 PROTEIN-RELATED"/>
    <property type="match status" value="1"/>
</dbReference>
<keyword evidence="2" id="KW-1003">Cell membrane</keyword>
<comment type="subcellular location">
    <subcellularLocation>
        <location evidence="1">Cell membrane</location>
        <topology evidence="1">Multi-pass membrane protein</topology>
    </subcellularLocation>
</comment>
<feature type="transmembrane region" description="Helical" evidence="6">
    <location>
        <begin position="98"/>
        <end position="123"/>
    </location>
</feature>
<feature type="transmembrane region" description="Helical" evidence="6">
    <location>
        <begin position="337"/>
        <end position="356"/>
    </location>
</feature>
<feature type="transmembrane region" description="Helical" evidence="6">
    <location>
        <begin position="12"/>
        <end position="32"/>
    </location>
</feature>
<evidence type="ECO:0000256" key="5">
    <source>
        <dbReference type="ARBA" id="ARBA00023136"/>
    </source>
</evidence>
<dbReference type="PANTHER" id="PTHR33529:SF6">
    <property type="entry name" value="YJGP_YJGQ FAMILY PERMEASE"/>
    <property type="match status" value="1"/>
</dbReference>
<dbReference type="GO" id="GO:0015920">
    <property type="term" value="P:lipopolysaccharide transport"/>
    <property type="evidence" value="ECO:0007669"/>
    <property type="project" value="TreeGrafter"/>
</dbReference>
<feature type="transmembrane region" description="Helical" evidence="6">
    <location>
        <begin position="304"/>
        <end position="325"/>
    </location>
</feature>
<dbReference type="STRING" id="1795632.TH606_05675"/>